<organism evidence="10 11">
    <name type="scientific">Sphagnum jensenii</name>
    <dbReference type="NCBI Taxonomy" id="128206"/>
    <lineage>
        <taxon>Eukaryota</taxon>
        <taxon>Viridiplantae</taxon>
        <taxon>Streptophyta</taxon>
        <taxon>Embryophyta</taxon>
        <taxon>Bryophyta</taxon>
        <taxon>Sphagnophytina</taxon>
        <taxon>Sphagnopsida</taxon>
        <taxon>Sphagnales</taxon>
        <taxon>Sphagnaceae</taxon>
        <taxon>Sphagnum</taxon>
    </lineage>
</organism>
<accession>A0ABP1AZP8</accession>
<evidence type="ECO:0000256" key="4">
    <source>
        <dbReference type="ARBA" id="ARBA00022989"/>
    </source>
</evidence>
<keyword evidence="2 8" id="KW-0812">Transmembrane</keyword>
<sequence>MDSNNTWQIFDTVLCLAEGPDGKTTANELLTRLEQLITPKLLVQPITVFDGTRIELLITAAAMQNRHEIIRHILKWNPEVNANFTSTWNDNKYRGLLATPLHFAVLEGHRDAVRDLLTHLPLDANSEDSRFRTPFEIATTKTDSNTRREIQRLLMGRPEVREFVDRLYRDRQVFVDAANALLVGAALIASVTFVGWLQPPLGYTTYYDFPESLPAPPSTYESYAAVRQHANVQRFWICNSLSFFFAIATVLTGANAAMPSLKNAFIGKVVKRVKITVICASILLAISVVFVLCAFATAGFAVLPPTAKYNWSMISTVAIGGSVCLICLVFFLWKPSEPIPPIRMMIWKLLAPILRLYTLVSNLTGC</sequence>
<name>A0ABP1AZP8_9BRYO</name>
<evidence type="ECO:0000256" key="7">
    <source>
        <dbReference type="PROSITE-ProRule" id="PRU00023"/>
    </source>
</evidence>
<comment type="subcellular location">
    <subcellularLocation>
        <location evidence="1">Membrane</location>
        <topology evidence="1">Multi-pass membrane protein</topology>
    </subcellularLocation>
</comment>
<feature type="domain" description="PGG" evidence="9">
    <location>
        <begin position="176"/>
        <end position="301"/>
    </location>
</feature>
<evidence type="ECO:0000256" key="1">
    <source>
        <dbReference type="ARBA" id="ARBA00004141"/>
    </source>
</evidence>
<evidence type="ECO:0000259" key="9">
    <source>
        <dbReference type="Pfam" id="PF13962"/>
    </source>
</evidence>
<feature type="transmembrane region" description="Helical" evidence="8">
    <location>
        <begin position="173"/>
        <end position="197"/>
    </location>
</feature>
<evidence type="ECO:0000256" key="3">
    <source>
        <dbReference type="ARBA" id="ARBA00022737"/>
    </source>
</evidence>
<protein>
    <recommendedName>
        <fullName evidence="9">PGG domain-containing protein</fullName>
    </recommendedName>
</protein>
<gene>
    <name evidence="10" type="ORF">CSSPJE1EN2_LOCUS10956</name>
</gene>
<evidence type="ECO:0000313" key="11">
    <source>
        <dbReference type="Proteomes" id="UP001497522"/>
    </source>
</evidence>
<dbReference type="EMBL" id="OZ023718">
    <property type="protein sequence ID" value="CAK9867961.1"/>
    <property type="molecule type" value="Genomic_DNA"/>
</dbReference>
<dbReference type="Pfam" id="PF13962">
    <property type="entry name" value="PGG"/>
    <property type="match status" value="1"/>
</dbReference>
<feature type="transmembrane region" description="Helical" evidence="8">
    <location>
        <begin position="309"/>
        <end position="333"/>
    </location>
</feature>
<keyword evidence="3" id="KW-0677">Repeat</keyword>
<dbReference type="Pfam" id="PF00023">
    <property type="entry name" value="Ank"/>
    <property type="match status" value="1"/>
</dbReference>
<evidence type="ECO:0000313" key="10">
    <source>
        <dbReference type="EMBL" id="CAK9867961.1"/>
    </source>
</evidence>
<keyword evidence="11" id="KW-1185">Reference proteome</keyword>
<feature type="repeat" description="ANK" evidence="7">
    <location>
        <begin position="99"/>
        <end position="129"/>
    </location>
</feature>
<keyword evidence="5 7" id="KW-0040">ANK repeat</keyword>
<dbReference type="SUPFAM" id="SSF48403">
    <property type="entry name" value="Ankyrin repeat"/>
    <property type="match status" value="1"/>
</dbReference>
<dbReference type="InterPro" id="IPR026961">
    <property type="entry name" value="PGG_dom"/>
</dbReference>
<dbReference type="PROSITE" id="PS50088">
    <property type="entry name" value="ANK_REPEAT"/>
    <property type="match status" value="1"/>
</dbReference>
<dbReference type="Proteomes" id="UP001497522">
    <property type="component" value="Chromosome 17"/>
</dbReference>
<dbReference type="PANTHER" id="PTHR24186:SF38">
    <property type="entry name" value="ANKYRIN REPEAT FAMILY PROTEIN"/>
    <property type="match status" value="1"/>
</dbReference>
<evidence type="ECO:0000256" key="6">
    <source>
        <dbReference type="ARBA" id="ARBA00023136"/>
    </source>
</evidence>
<feature type="transmembrane region" description="Helical" evidence="8">
    <location>
        <begin position="234"/>
        <end position="254"/>
    </location>
</feature>
<evidence type="ECO:0000256" key="2">
    <source>
        <dbReference type="ARBA" id="ARBA00022692"/>
    </source>
</evidence>
<proteinExistence type="predicted"/>
<evidence type="ECO:0000256" key="5">
    <source>
        <dbReference type="ARBA" id="ARBA00023043"/>
    </source>
</evidence>
<dbReference type="Gene3D" id="1.25.40.20">
    <property type="entry name" value="Ankyrin repeat-containing domain"/>
    <property type="match status" value="1"/>
</dbReference>
<feature type="transmembrane region" description="Helical" evidence="8">
    <location>
        <begin position="275"/>
        <end position="303"/>
    </location>
</feature>
<reference evidence="10" key="1">
    <citation type="submission" date="2024-03" db="EMBL/GenBank/DDBJ databases">
        <authorList>
            <consortium name="ELIXIR-Norway"/>
            <consortium name="Elixir Norway"/>
        </authorList>
    </citation>
    <scope>NUCLEOTIDE SEQUENCE</scope>
</reference>
<evidence type="ECO:0000256" key="8">
    <source>
        <dbReference type="SAM" id="Phobius"/>
    </source>
</evidence>
<keyword evidence="6 8" id="KW-0472">Membrane</keyword>
<dbReference type="PANTHER" id="PTHR24186">
    <property type="entry name" value="PROTEIN PHOSPHATASE 1 REGULATORY SUBUNIT"/>
    <property type="match status" value="1"/>
</dbReference>
<dbReference type="InterPro" id="IPR036770">
    <property type="entry name" value="Ankyrin_rpt-contain_sf"/>
</dbReference>
<keyword evidence="4 8" id="KW-1133">Transmembrane helix</keyword>
<dbReference type="InterPro" id="IPR002110">
    <property type="entry name" value="Ankyrin_rpt"/>
</dbReference>